<feature type="transmembrane region" description="Helical" evidence="1">
    <location>
        <begin position="224"/>
        <end position="246"/>
    </location>
</feature>
<gene>
    <name evidence="2" type="ORF">EL18_01293</name>
</gene>
<feature type="transmembrane region" description="Helical" evidence="1">
    <location>
        <begin position="199"/>
        <end position="218"/>
    </location>
</feature>
<keyword evidence="3" id="KW-1185">Reference proteome</keyword>
<evidence type="ECO:0000256" key="1">
    <source>
        <dbReference type="SAM" id="Phobius"/>
    </source>
</evidence>
<dbReference type="Proteomes" id="UP000053675">
    <property type="component" value="Unassembled WGS sequence"/>
</dbReference>
<feature type="transmembrane region" description="Helical" evidence="1">
    <location>
        <begin position="157"/>
        <end position="178"/>
    </location>
</feature>
<keyword evidence="1" id="KW-0472">Membrane</keyword>
<feature type="transmembrane region" description="Helical" evidence="1">
    <location>
        <begin position="267"/>
        <end position="295"/>
    </location>
</feature>
<keyword evidence="1" id="KW-0812">Transmembrane</keyword>
<dbReference type="PATRIC" id="fig|472175.3.peg.1306"/>
<name>A0A084UBC6_9HYPH</name>
<dbReference type="eggNOG" id="COG0385">
    <property type="taxonomic scope" value="Bacteria"/>
</dbReference>
<dbReference type="STRING" id="472175.EL18_01293"/>
<dbReference type="InterPro" id="IPR038770">
    <property type="entry name" value="Na+/solute_symporter_sf"/>
</dbReference>
<feature type="transmembrane region" description="Helical" evidence="1">
    <location>
        <begin position="66"/>
        <end position="90"/>
    </location>
</feature>
<protein>
    <recommendedName>
        <fullName evidence="4">Bile acid:sodium symporter</fullName>
    </recommendedName>
</protein>
<accession>A0A084UBC6</accession>
<dbReference type="EMBL" id="JMQM01000001">
    <property type="protein sequence ID" value="KFB10262.1"/>
    <property type="molecule type" value="Genomic_DNA"/>
</dbReference>
<dbReference type="RefSeq" id="WP_036480909.1">
    <property type="nucleotide sequence ID" value="NZ_JMQM01000001.1"/>
</dbReference>
<dbReference type="AlphaFoldDB" id="A0A084UBC6"/>
<evidence type="ECO:0000313" key="3">
    <source>
        <dbReference type="Proteomes" id="UP000053675"/>
    </source>
</evidence>
<comment type="caution">
    <text evidence="2">The sequence shown here is derived from an EMBL/GenBank/DDBJ whole genome shotgun (WGS) entry which is preliminary data.</text>
</comment>
<feature type="transmembrane region" description="Helical" evidence="1">
    <location>
        <begin position="37"/>
        <end position="54"/>
    </location>
</feature>
<organism evidence="2 3">
    <name type="scientific">Nitratireductor basaltis</name>
    <dbReference type="NCBI Taxonomy" id="472175"/>
    <lineage>
        <taxon>Bacteria</taxon>
        <taxon>Pseudomonadati</taxon>
        <taxon>Pseudomonadota</taxon>
        <taxon>Alphaproteobacteria</taxon>
        <taxon>Hyphomicrobiales</taxon>
        <taxon>Phyllobacteriaceae</taxon>
        <taxon>Nitratireductor</taxon>
    </lineage>
</organism>
<evidence type="ECO:0000313" key="2">
    <source>
        <dbReference type="EMBL" id="KFB10262.1"/>
    </source>
</evidence>
<proteinExistence type="predicted"/>
<feature type="transmembrane region" description="Helical" evidence="1">
    <location>
        <begin position="96"/>
        <end position="117"/>
    </location>
</feature>
<sequence length="313" mass="32621">MALAVLDRAARHAHWLLVAGLLVGIASPTLALMLKPWIAEMIAAMLFLAALRVGPRKLIGAGADFSRSLCVALVLQLALPVGLYFSLTALGVQGPILLGLMLMSAAAPISGSPNLAIIMGGDPAPSLRLLAVATAILPLTAIPVFWLSPALGTPGEIFAAAARLLAVIAIAVAAAFLVRAKFLPDPDLKQTRMIDGLSAILMAAVVVGLMSAVGETLLENPRLLAFNLAVAFAANLVLQIVALLVARRFFNATDSVAFAIAAGNRNIALFLTALPVAVTDPLLLFIGCFQIPMYLTPMMMGRIYRRATSGQGA</sequence>
<dbReference type="Gene3D" id="1.20.1530.20">
    <property type="match status" value="1"/>
</dbReference>
<dbReference type="OrthoDB" id="8477735at2"/>
<feature type="transmembrane region" description="Helical" evidence="1">
    <location>
        <begin position="12"/>
        <end position="31"/>
    </location>
</feature>
<evidence type="ECO:0008006" key="4">
    <source>
        <dbReference type="Google" id="ProtNLM"/>
    </source>
</evidence>
<reference evidence="2 3" key="1">
    <citation type="submission" date="2014-05" db="EMBL/GenBank/DDBJ databases">
        <title>Draft Genome Sequence of Nitratireductor basaltis Strain UMTGB225, A Marine Bacterium Isolated from Green Barrel Tunicate.</title>
        <authorList>
            <person name="Gan H.Y."/>
        </authorList>
    </citation>
    <scope>NUCLEOTIDE SEQUENCE [LARGE SCALE GENOMIC DNA]</scope>
    <source>
        <strain evidence="2 3">UMTGB225</strain>
    </source>
</reference>
<feature type="transmembrane region" description="Helical" evidence="1">
    <location>
        <begin position="129"/>
        <end position="151"/>
    </location>
</feature>
<keyword evidence="1" id="KW-1133">Transmembrane helix</keyword>